<evidence type="ECO:0000256" key="1">
    <source>
        <dbReference type="SAM" id="MobiDB-lite"/>
    </source>
</evidence>
<feature type="region of interest" description="Disordered" evidence="1">
    <location>
        <begin position="45"/>
        <end position="92"/>
    </location>
</feature>
<dbReference type="AlphaFoldDB" id="A0A2A9P4P3"/>
<organism evidence="2 3">
    <name type="scientific">Ophiocordyceps unilateralis</name>
    <name type="common">Zombie-ant fungus</name>
    <name type="synonym">Torrubia unilateralis</name>
    <dbReference type="NCBI Taxonomy" id="268505"/>
    <lineage>
        <taxon>Eukaryota</taxon>
        <taxon>Fungi</taxon>
        <taxon>Dikarya</taxon>
        <taxon>Ascomycota</taxon>
        <taxon>Pezizomycotina</taxon>
        <taxon>Sordariomycetes</taxon>
        <taxon>Hypocreomycetidae</taxon>
        <taxon>Hypocreales</taxon>
        <taxon>Ophiocordycipitaceae</taxon>
        <taxon>Ophiocordyceps</taxon>
    </lineage>
</organism>
<evidence type="ECO:0000313" key="3">
    <source>
        <dbReference type="Proteomes" id="UP000037136"/>
    </source>
</evidence>
<gene>
    <name evidence="2" type="ORF">XA68_17006</name>
</gene>
<keyword evidence="3" id="KW-1185">Reference proteome</keyword>
<reference evidence="2 3" key="1">
    <citation type="journal article" date="2015" name="BMC Genomics">
        <title>Gene expression during zombie ant biting behavior reflects the complexity underlying fungal parasitic behavioral manipulation.</title>
        <authorList>
            <person name="de Bekker C."/>
            <person name="Ohm R.A."/>
            <person name="Loreto R.G."/>
            <person name="Sebastian A."/>
            <person name="Albert I."/>
            <person name="Merrow M."/>
            <person name="Brachmann A."/>
            <person name="Hughes D.P."/>
        </authorList>
    </citation>
    <scope>NUCLEOTIDE SEQUENCE [LARGE SCALE GENOMIC DNA]</scope>
    <source>
        <strain evidence="2 3">SC16a</strain>
    </source>
</reference>
<evidence type="ECO:0000313" key="2">
    <source>
        <dbReference type="EMBL" id="PFH56144.1"/>
    </source>
</evidence>
<accession>A0A2A9P4P3</accession>
<dbReference type="Proteomes" id="UP000037136">
    <property type="component" value="Unassembled WGS sequence"/>
</dbReference>
<sequence>MPSPSVQLISHLNLPSRHSSQGAHFCHLRPMRPPLRRLLPRLLPRDTQSQHGTHAPRWLTGCPVPELADKSPRPGFLSTDHSQATRQRLLTGHFTDDRARYYMDTTTSTQLIVSDAGVRPSSGLPPP</sequence>
<name>A0A2A9P4P3_OPHUN</name>
<comment type="caution">
    <text evidence="2">The sequence shown here is derived from an EMBL/GenBank/DDBJ whole genome shotgun (WGS) entry which is preliminary data.</text>
</comment>
<feature type="compositionally biased region" description="Polar residues" evidence="1">
    <location>
        <begin position="79"/>
        <end position="88"/>
    </location>
</feature>
<proteinExistence type="predicted"/>
<reference evidence="2 3" key="2">
    <citation type="journal article" date="2017" name="Sci. Rep.">
        <title>Ant-infecting Ophiocordyceps genomes reveal a high diversity of potential behavioral manipulation genes and a possible major role for enterotoxins.</title>
        <authorList>
            <person name="de Bekker C."/>
            <person name="Ohm R.A."/>
            <person name="Evans H.C."/>
            <person name="Brachmann A."/>
            <person name="Hughes D.P."/>
        </authorList>
    </citation>
    <scope>NUCLEOTIDE SEQUENCE [LARGE SCALE GENOMIC DNA]</scope>
    <source>
        <strain evidence="2 3">SC16a</strain>
    </source>
</reference>
<protein>
    <submittedName>
        <fullName evidence="2">Uncharacterized protein</fullName>
    </submittedName>
</protein>
<dbReference type="EMBL" id="LAZP02000651">
    <property type="protein sequence ID" value="PFH56144.1"/>
    <property type="molecule type" value="Genomic_DNA"/>
</dbReference>